<evidence type="ECO:0000256" key="7">
    <source>
        <dbReference type="PIRSR" id="PIRSR000894-2"/>
    </source>
</evidence>
<reference evidence="9 10" key="1">
    <citation type="journal article" date="2016" name="Proc. Natl. Acad. Sci. U.S.A.">
        <title>Comparative genomics of biotechnologically important yeasts.</title>
        <authorList>
            <person name="Riley R."/>
            <person name="Haridas S."/>
            <person name="Wolfe K.H."/>
            <person name="Lopes M.R."/>
            <person name="Hittinger C.T."/>
            <person name="Goeker M."/>
            <person name="Salamov A.A."/>
            <person name="Wisecaver J.H."/>
            <person name="Long T.M."/>
            <person name="Calvey C.H."/>
            <person name="Aerts A.L."/>
            <person name="Barry K.W."/>
            <person name="Choi C."/>
            <person name="Clum A."/>
            <person name="Coughlan A.Y."/>
            <person name="Deshpande S."/>
            <person name="Douglass A.P."/>
            <person name="Hanson S.J."/>
            <person name="Klenk H.-P."/>
            <person name="LaButti K.M."/>
            <person name="Lapidus A."/>
            <person name="Lindquist E.A."/>
            <person name="Lipzen A.M."/>
            <person name="Meier-Kolthoff J.P."/>
            <person name="Ohm R.A."/>
            <person name="Otillar R.P."/>
            <person name="Pangilinan J.L."/>
            <person name="Peng Y."/>
            <person name="Rokas A."/>
            <person name="Rosa C.A."/>
            <person name="Scheuner C."/>
            <person name="Sibirny A.A."/>
            <person name="Slot J.C."/>
            <person name="Stielow J.B."/>
            <person name="Sun H."/>
            <person name="Kurtzman C.P."/>
            <person name="Blackwell M."/>
            <person name="Grigoriev I.V."/>
            <person name="Jeffries T.W."/>
        </authorList>
    </citation>
    <scope>NUCLEOTIDE SEQUENCE [LARGE SCALE GENOMIC DNA]</scope>
    <source>
        <strain evidence="10">ATCC 18201 / CBS 1600 / BCRC 20928 / JCM 3617 / NBRC 0987 / NRRL Y-1542</strain>
    </source>
</reference>
<evidence type="ECO:0000313" key="9">
    <source>
        <dbReference type="EMBL" id="ODV74713.1"/>
    </source>
</evidence>
<name>A0A1E4S5I5_CYBJN</name>
<evidence type="ECO:0000256" key="6">
    <source>
        <dbReference type="PIRSR" id="PIRSR000894-1"/>
    </source>
</evidence>
<dbReference type="PROSITE" id="PS00778">
    <property type="entry name" value="HIS_ACID_PHOSPHAT_2"/>
    <property type="match status" value="1"/>
</dbReference>
<comment type="catalytic activity">
    <reaction evidence="1">
        <text>a phosphate monoester + H2O = an alcohol + phosphate</text>
        <dbReference type="Rhea" id="RHEA:15017"/>
        <dbReference type="ChEBI" id="CHEBI:15377"/>
        <dbReference type="ChEBI" id="CHEBI:30879"/>
        <dbReference type="ChEBI" id="CHEBI:43474"/>
        <dbReference type="ChEBI" id="CHEBI:67140"/>
        <dbReference type="EC" id="3.1.3.2"/>
    </reaction>
</comment>
<dbReference type="GO" id="GO:0003993">
    <property type="term" value="F:acid phosphatase activity"/>
    <property type="evidence" value="ECO:0007669"/>
    <property type="project" value="UniProtKB-EC"/>
</dbReference>
<dbReference type="PIRSF" id="PIRSF000894">
    <property type="entry name" value="Acid_phosphatase"/>
    <property type="match status" value="1"/>
</dbReference>
<evidence type="ECO:0000313" key="10">
    <source>
        <dbReference type="Proteomes" id="UP000094389"/>
    </source>
</evidence>
<keyword evidence="10" id="KW-1185">Reference proteome</keyword>
<evidence type="ECO:0000256" key="2">
    <source>
        <dbReference type="ARBA" id="ARBA00005375"/>
    </source>
</evidence>
<dbReference type="Gene3D" id="3.40.50.1240">
    <property type="entry name" value="Phosphoglycerate mutase-like"/>
    <property type="match status" value="1"/>
</dbReference>
<dbReference type="GeneID" id="30992212"/>
<dbReference type="AlphaFoldDB" id="A0A1E4S5I5"/>
<proteinExistence type="inferred from homology"/>
<dbReference type="CDD" id="cd07061">
    <property type="entry name" value="HP_HAP_like"/>
    <property type="match status" value="1"/>
</dbReference>
<evidence type="ECO:0000256" key="8">
    <source>
        <dbReference type="SAM" id="SignalP"/>
    </source>
</evidence>
<dbReference type="InterPro" id="IPR029033">
    <property type="entry name" value="His_PPase_superfam"/>
</dbReference>
<dbReference type="InterPro" id="IPR033379">
    <property type="entry name" value="Acid_Pase_AS"/>
</dbReference>
<evidence type="ECO:0000256" key="1">
    <source>
        <dbReference type="ARBA" id="ARBA00000032"/>
    </source>
</evidence>
<gene>
    <name evidence="9" type="ORF">CYBJADRAFT_60678</name>
</gene>
<feature type="chain" id="PRO_5009162648" description="acid phosphatase" evidence="8">
    <location>
        <begin position="19"/>
        <end position="447"/>
    </location>
</feature>
<feature type="disulfide bond" evidence="7">
    <location>
        <begin position="260"/>
        <end position="273"/>
    </location>
</feature>
<dbReference type="GO" id="GO:0009277">
    <property type="term" value="C:fungal-type cell wall"/>
    <property type="evidence" value="ECO:0007669"/>
    <property type="project" value="TreeGrafter"/>
</dbReference>
<dbReference type="OrthoDB" id="6509975at2759"/>
<dbReference type="OMA" id="WCAFEVN"/>
<feature type="active site" description="Proton donor" evidence="6">
    <location>
        <position position="332"/>
    </location>
</feature>
<dbReference type="InterPro" id="IPR016274">
    <property type="entry name" value="Histidine_acid_Pase_euk"/>
</dbReference>
<dbReference type="STRING" id="983966.A0A1E4S5I5"/>
<keyword evidence="7" id="KW-1015">Disulfide bond</keyword>
<dbReference type="PROSITE" id="PS00616">
    <property type="entry name" value="HIS_ACID_PHOSPHAT_1"/>
    <property type="match status" value="1"/>
</dbReference>
<sequence length="447" mass="50427">MHVFPVLICVMLLRLSEGALIFNYHSKPYDQGALDEYNVLRFLGVSSPYVQHPGFGIGRATPNGCEVTQMNLISRHGERYPTTSQGQTMERNLARLRFNITERLDGPLSFLPTYDFVALNPELYEQETTSGPYAGLADMFSFGETMRYRYDHLVRDASQLKFYPSSQKRIVDSATWFAHGFMGSSFDNSSIIPIDEFTNMTGANSLTPVNSCRNYNSRAEIDTISRYSKEFMSDAAKRMNKSTPGLNLTSDEVWSLFTHCGFDLNIRGVSTLCEIFTADELISFAYLYNVETYYGQGPGHNMSIAIGSPYVNAMIKMLDDDTRNLTMSFAHDTDIFFILSTLGLYDGNGPLPVDHLDLNNAWRVSDLMPMGSRLIMERLECSGNKYVRFIHNDAVIPIPTLNKGPGFSAPLKEFKHYITKRLGDTSYASACGNPDDLPNELTFYWDH</sequence>
<dbReference type="SUPFAM" id="SSF53254">
    <property type="entry name" value="Phosphoglycerate mutase-like"/>
    <property type="match status" value="1"/>
</dbReference>
<dbReference type="InterPro" id="IPR000560">
    <property type="entry name" value="His_Pase_clade-2"/>
</dbReference>
<dbReference type="PANTHER" id="PTHR20963">
    <property type="entry name" value="MULTIPLE INOSITOL POLYPHOSPHATE PHOSPHATASE-RELATED"/>
    <property type="match status" value="1"/>
</dbReference>
<dbReference type="EC" id="3.1.3.2" evidence="3"/>
<comment type="similarity">
    <text evidence="2">Belongs to the histidine acid phosphatase family.</text>
</comment>
<feature type="disulfide bond" evidence="7">
    <location>
        <begin position="65"/>
        <end position="381"/>
    </location>
</feature>
<keyword evidence="5" id="KW-0325">Glycoprotein</keyword>
<evidence type="ECO:0000256" key="5">
    <source>
        <dbReference type="ARBA" id="ARBA00023180"/>
    </source>
</evidence>
<feature type="signal peptide" evidence="8">
    <location>
        <begin position="1"/>
        <end position="18"/>
    </location>
</feature>
<organism evidence="9 10">
    <name type="scientific">Cyberlindnera jadinii (strain ATCC 18201 / CBS 1600 / BCRC 20928 / JCM 3617 / NBRC 0987 / NRRL Y-1542)</name>
    <name type="common">Torula yeast</name>
    <name type="synonym">Candida utilis</name>
    <dbReference type="NCBI Taxonomy" id="983966"/>
    <lineage>
        <taxon>Eukaryota</taxon>
        <taxon>Fungi</taxon>
        <taxon>Dikarya</taxon>
        <taxon>Ascomycota</taxon>
        <taxon>Saccharomycotina</taxon>
        <taxon>Saccharomycetes</taxon>
        <taxon>Phaffomycetales</taxon>
        <taxon>Phaffomycetaceae</taxon>
        <taxon>Cyberlindnera</taxon>
    </lineage>
</organism>
<feature type="active site" description="Nucleophile" evidence="6">
    <location>
        <position position="76"/>
    </location>
</feature>
<protein>
    <recommendedName>
        <fullName evidence="3">acid phosphatase</fullName>
        <ecNumber evidence="3">3.1.3.2</ecNumber>
    </recommendedName>
</protein>
<accession>A0A1E4S5I5</accession>
<dbReference type="Proteomes" id="UP000094389">
    <property type="component" value="Unassembled WGS sequence"/>
</dbReference>
<dbReference type="Pfam" id="PF00328">
    <property type="entry name" value="His_Phos_2"/>
    <property type="match status" value="1"/>
</dbReference>
<keyword evidence="8" id="KW-0732">Signal</keyword>
<dbReference type="RefSeq" id="XP_020071752.1">
    <property type="nucleotide sequence ID" value="XM_020217816.1"/>
</dbReference>
<keyword evidence="4" id="KW-0378">Hydrolase</keyword>
<dbReference type="PANTHER" id="PTHR20963:SF18">
    <property type="entry name" value="ACID PHOSPHATASE PHO11-RELATED"/>
    <property type="match status" value="1"/>
</dbReference>
<evidence type="ECO:0000256" key="4">
    <source>
        <dbReference type="ARBA" id="ARBA00022801"/>
    </source>
</evidence>
<dbReference type="EMBL" id="KV453927">
    <property type="protein sequence ID" value="ODV74713.1"/>
    <property type="molecule type" value="Genomic_DNA"/>
</dbReference>
<evidence type="ECO:0000256" key="3">
    <source>
        <dbReference type="ARBA" id="ARBA00012646"/>
    </source>
</evidence>